<keyword evidence="4" id="KW-0732">Signal</keyword>
<evidence type="ECO:0000256" key="9">
    <source>
        <dbReference type="ARBA" id="ARBA00023180"/>
    </source>
</evidence>
<evidence type="ECO:0000256" key="8">
    <source>
        <dbReference type="ARBA" id="ARBA00023170"/>
    </source>
</evidence>
<protein>
    <recommendedName>
        <fullName evidence="12">Ig-like domain-containing protein</fullName>
    </recommendedName>
</protein>
<gene>
    <name evidence="13" type="ORF">CCH79_00020584</name>
</gene>
<dbReference type="SMART" id="SM00406">
    <property type="entry name" value="IGv"/>
    <property type="match status" value="1"/>
</dbReference>
<evidence type="ECO:0000256" key="10">
    <source>
        <dbReference type="ARBA" id="ARBA00023319"/>
    </source>
</evidence>
<proteinExistence type="predicted"/>
<evidence type="ECO:0000256" key="1">
    <source>
        <dbReference type="ARBA" id="ARBA00004251"/>
    </source>
</evidence>
<dbReference type="SMART" id="SM00409">
    <property type="entry name" value="IG"/>
    <property type="match status" value="1"/>
</dbReference>
<dbReference type="InterPro" id="IPR007110">
    <property type="entry name" value="Ig-like_dom"/>
</dbReference>
<dbReference type="SUPFAM" id="SSF48726">
    <property type="entry name" value="Immunoglobulin"/>
    <property type="match status" value="1"/>
</dbReference>
<feature type="domain" description="Ig-like" evidence="12">
    <location>
        <begin position="114"/>
        <end position="248"/>
    </location>
</feature>
<dbReference type="GO" id="GO:0042102">
    <property type="term" value="P:positive regulation of T cell proliferation"/>
    <property type="evidence" value="ECO:0007669"/>
    <property type="project" value="TreeGrafter"/>
</dbReference>
<keyword evidence="8" id="KW-0675">Receptor</keyword>
<dbReference type="InterPro" id="IPR013106">
    <property type="entry name" value="Ig_V-set"/>
</dbReference>
<keyword evidence="9" id="KW-0325">Glycoprotein</keyword>
<dbReference type="PROSITE" id="PS50835">
    <property type="entry name" value="IG_LIKE"/>
    <property type="match status" value="1"/>
</dbReference>
<dbReference type="InterPro" id="IPR003598">
    <property type="entry name" value="Ig_sub2"/>
</dbReference>
<dbReference type="GO" id="GO:0007166">
    <property type="term" value="P:cell surface receptor signaling pathway"/>
    <property type="evidence" value="ECO:0007669"/>
    <property type="project" value="TreeGrafter"/>
</dbReference>
<dbReference type="PANTHER" id="PTHR25466:SF14">
    <property type="entry name" value="BUTYROPHILIN SUBFAMILY 2 MEMBER A2-LIKE-RELATED"/>
    <property type="match status" value="1"/>
</dbReference>
<accession>A0A315VX85</accession>
<sequence length="300" mass="34310">MTPSADPSLSPAVSVSMNLQSVVAGGCWYRARFWFCWRFVPVGGEFLLSTVTTCMLSMRDCWKVNNSTQAVCRRPLLVRRRFECPSDPRSIRGFIPLTAPFPLVHCGNRTRIGPRAAQSLAELFFWGFLLFYSLHCVFIIYLFWGQNITATVGQDVILPCKAKDYMPFEVVEWSRNEAEVKYVLIFDINNQDLEVPEQSYKDRVDVVNMEEGDVSLKLNNVKPEDRGRYECYVVRETNRNKRDIQPVNTVHLQVLPGRGHIGLVLMVVAVFAMVAVFAVFFWKKRTVSPPQDETVDPLQA</sequence>
<feature type="transmembrane region" description="Helical" evidence="11">
    <location>
        <begin position="123"/>
        <end position="144"/>
    </location>
</feature>
<evidence type="ECO:0000259" key="12">
    <source>
        <dbReference type="PROSITE" id="PS50835"/>
    </source>
</evidence>
<dbReference type="GO" id="GO:0006955">
    <property type="term" value="P:immune response"/>
    <property type="evidence" value="ECO:0007669"/>
    <property type="project" value="TreeGrafter"/>
</dbReference>
<dbReference type="Pfam" id="PF07686">
    <property type="entry name" value="V-set"/>
    <property type="match status" value="1"/>
</dbReference>
<name>A0A315VX85_GAMAF</name>
<dbReference type="Gene3D" id="2.60.40.10">
    <property type="entry name" value="Immunoglobulins"/>
    <property type="match status" value="1"/>
</dbReference>
<evidence type="ECO:0000256" key="11">
    <source>
        <dbReference type="SAM" id="Phobius"/>
    </source>
</evidence>
<evidence type="ECO:0000256" key="6">
    <source>
        <dbReference type="ARBA" id="ARBA00023136"/>
    </source>
</evidence>
<dbReference type="GO" id="GO:0042130">
    <property type="term" value="P:negative regulation of T cell proliferation"/>
    <property type="evidence" value="ECO:0007669"/>
    <property type="project" value="TreeGrafter"/>
</dbReference>
<dbReference type="InterPro" id="IPR051713">
    <property type="entry name" value="T-cell_Activation_Regulation"/>
</dbReference>
<dbReference type="SMART" id="SM00408">
    <property type="entry name" value="IGc2"/>
    <property type="match status" value="1"/>
</dbReference>
<keyword evidence="6 11" id="KW-0472">Membrane</keyword>
<dbReference type="InterPro" id="IPR036179">
    <property type="entry name" value="Ig-like_dom_sf"/>
</dbReference>
<dbReference type="EMBL" id="NHOQ01000915">
    <property type="protein sequence ID" value="PWA28178.1"/>
    <property type="molecule type" value="Genomic_DNA"/>
</dbReference>
<evidence type="ECO:0000256" key="3">
    <source>
        <dbReference type="ARBA" id="ARBA00022692"/>
    </source>
</evidence>
<dbReference type="AlphaFoldDB" id="A0A315VX85"/>
<dbReference type="Proteomes" id="UP000250572">
    <property type="component" value="Unassembled WGS sequence"/>
</dbReference>
<dbReference type="GO" id="GO:0071222">
    <property type="term" value="P:cellular response to lipopolysaccharide"/>
    <property type="evidence" value="ECO:0007669"/>
    <property type="project" value="TreeGrafter"/>
</dbReference>
<evidence type="ECO:0000313" key="14">
    <source>
        <dbReference type="Proteomes" id="UP000250572"/>
    </source>
</evidence>
<comment type="subcellular location">
    <subcellularLocation>
        <location evidence="1">Cell membrane</location>
        <topology evidence="1">Single-pass type I membrane protein</topology>
    </subcellularLocation>
</comment>
<evidence type="ECO:0000256" key="2">
    <source>
        <dbReference type="ARBA" id="ARBA00022475"/>
    </source>
</evidence>
<evidence type="ECO:0000256" key="5">
    <source>
        <dbReference type="ARBA" id="ARBA00022989"/>
    </source>
</evidence>
<keyword evidence="10" id="KW-0393">Immunoglobulin domain</keyword>
<dbReference type="InterPro" id="IPR003599">
    <property type="entry name" value="Ig_sub"/>
</dbReference>
<reference evidence="13 14" key="1">
    <citation type="journal article" date="2018" name="G3 (Bethesda)">
        <title>A High-Quality Reference Genome for the Invasive Mosquitofish Gambusia affinis Using a Chicago Library.</title>
        <authorList>
            <person name="Hoffberg S.L."/>
            <person name="Troendle N.J."/>
            <person name="Glenn T.C."/>
            <person name="Mahmud O."/>
            <person name="Louha S."/>
            <person name="Chalopin D."/>
            <person name="Bennetzen J.L."/>
            <person name="Mauricio R."/>
        </authorList>
    </citation>
    <scope>NUCLEOTIDE SEQUENCE [LARGE SCALE GENOMIC DNA]</scope>
    <source>
        <strain evidence="13">NE01/NJP1002.9</strain>
        <tissue evidence="13">Muscle</tissue>
    </source>
</reference>
<dbReference type="GO" id="GO:0009897">
    <property type="term" value="C:external side of plasma membrane"/>
    <property type="evidence" value="ECO:0007669"/>
    <property type="project" value="TreeGrafter"/>
</dbReference>
<dbReference type="PANTHER" id="PTHR25466">
    <property type="entry name" value="T-LYMPHOCYTE ACTIVATION ANTIGEN"/>
    <property type="match status" value="1"/>
</dbReference>
<dbReference type="STRING" id="33528.ENSGAFP00000029808"/>
<dbReference type="InterPro" id="IPR013783">
    <property type="entry name" value="Ig-like_fold"/>
</dbReference>
<keyword evidence="5 11" id="KW-1133">Transmembrane helix</keyword>
<organism evidence="13 14">
    <name type="scientific">Gambusia affinis</name>
    <name type="common">Western mosquitofish</name>
    <name type="synonym">Heterandria affinis</name>
    <dbReference type="NCBI Taxonomy" id="33528"/>
    <lineage>
        <taxon>Eukaryota</taxon>
        <taxon>Metazoa</taxon>
        <taxon>Chordata</taxon>
        <taxon>Craniata</taxon>
        <taxon>Vertebrata</taxon>
        <taxon>Euteleostomi</taxon>
        <taxon>Actinopterygii</taxon>
        <taxon>Neopterygii</taxon>
        <taxon>Teleostei</taxon>
        <taxon>Neoteleostei</taxon>
        <taxon>Acanthomorphata</taxon>
        <taxon>Ovalentaria</taxon>
        <taxon>Atherinomorphae</taxon>
        <taxon>Cyprinodontiformes</taxon>
        <taxon>Poeciliidae</taxon>
        <taxon>Poeciliinae</taxon>
        <taxon>Gambusia</taxon>
    </lineage>
</organism>
<keyword evidence="2" id="KW-1003">Cell membrane</keyword>
<keyword evidence="14" id="KW-1185">Reference proteome</keyword>
<dbReference type="GO" id="GO:0031295">
    <property type="term" value="P:T cell costimulation"/>
    <property type="evidence" value="ECO:0007669"/>
    <property type="project" value="TreeGrafter"/>
</dbReference>
<evidence type="ECO:0000313" key="13">
    <source>
        <dbReference type="EMBL" id="PWA28178.1"/>
    </source>
</evidence>
<comment type="caution">
    <text evidence="13">The sequence shown here is derived from an EMBL/GenBank/DDBJ whole genome shotgun (WGS) entry which is preliminary data.</text>
</comment>
<evidence type="ECO:0000256" key="4">
    <source>
        <dbReference type="ARBA" id="ARBA00022729"/>
    </source>
</evidence>
<evidence type="ECO:0000256" key="7">
    <source>
        <dbReference type="ARBA" id="ARBA00023157"/>
    </source>
</evidence>
<feature type="transmembrane region" description="Helical" evidence="11">
    <location>
        <begin position="261"/>
        <end position="282"/>
    </location>
</feature>
<keyword evidence="7" id="KW-1015">Disulfide bond</keyword>
<keyword evidence="3 11" id="KW-0812">Transmembrane</keyword>